<protein>
    <submittedName>
        <fullName evidence="2">Uncharacterized protein</fullName>
    </submittedName>
</protein>
<accession>A0A2A6CWY4</accession>
<organism evidence="2 3">
    <name type="scientific">Pristionchus pacificus</name>
    <name type="common">Parasitic nematode worm</name>
    <dbReference type="NCBI Taxonomy" id="54126"/>
    <lineage>
        <taxon>Eukaryota</taxon>
        <taxon>Metazoa</taxon>
        <taxon>Ecdysozoa</taxon>
        <taxon>Nematoda</taxon>
        <taxon>Chromadorea</taxon>
        <taxon>Rhabditida</taxon>
        <taxon>Rhabditina</taxon>
        <taxon>Diplogasteromorpha</taxon>
        <taxon>Diplogasteroidea</taxon>
        <taxon>Neodiplogasteridae</taxon>
        <taxon>Pristionchus</taxon>
    </lineage>
</organism>
<feature type="region of interest" description="Disordered" evidence="1">
    <location>
        <begin position="1"/>
        <end position="61"/>
    </location>
</feature>
<dbReference type="AlphaFoldDB" id="A0A2A6CWY4"/>
<sequence length="74" mass="8135">MSRSAPAKRAAAKKTAKPAGKAVKKTTPRPVVDDEVAPMLAPVDEDEARELPSDDEQHPIFPMNKQHLYDIKSI</sequence>
<dbReference type="Proteomes" id="UP000005239">
    <property type="component" value="Unassembled WGS sequence"/>
</dbReference>
<evidence type="ECO:0000256" key="1">
    <source>
        <dbReference type="SAM" id="MobiDB-lite"/>
    </source>
</evidence>
<evidence type="ECO:0000313" key="3">
    <source>
        <dbReference type="Proteomes" id="UP000005239"/>
    </source>
</evidence>
<proteinExistence type="predicted"/>
<gene>
    <name evidence="2" type="primary">WBGene00272047</name>
</gene>
<dbReference type="EnsemblMetazoa" id="PPA33678.1">
    <property type="protein sequence ID" value="PPA33678.1"/>
    <property type="gene ID" value="WBGene00272047"/>
</dbReference>
<reference evidence="3" key="1">
    <citation type="journal article" date="2008" name="Nat. Genet.">
        <title>The Pristionchus pacificus genome provides a unique perspective on nematode lifestyle and parasitism.</title>
        <authorList>
            <person name="Dieterich C."/>
            <person name="Clifton S.W."/>
            <person name="Schuster L.N."/>
            <person name="Chinwalla A."/>
            <person name="Delehaunty K."/>
            <person name="Dinkelacker I."/>
            <person name="Fulton L."/>
            <person name="Fulton R."/>
            <person name="Godfrey J."/>
            <person name="Minx P."/>
            <person name="Mitreva M."/>
            <person name="Roeseler W."/>
            <person name="Tian H."/>
            <person name="Witte H."/>
            <person name="Yang S.P."/>
            <person name="Wilson R.K."/>
            <person name="Sommer R.J."/>
        </authorList>
    </citation>
    <scope>NUCLEOTIDE SEQUENCE [LARGE SCALE GENOMIC DNA]</scope>
    <source>
        <strain evidence="3">PS312</strain>
    </source>
</reference>
<feature type="compositionally biased region" description="Basic and acidic residues" evidence="1">
    <location>
        <begin position="49"/>
        <end position="58"/>
    </location>
</feature>
<keyword evidence="3" id="KW-1185">Reference proteome</keyword>
<evidence type="ECO:0000313" key="2">
    <source>
        <dbReference type="EnsemblMetazoa" id="PPA33678.1"/>
    </source>
</evidence>
<name>A0A2A6CWY4_PRIPA</name>
<feature type="compositionally biased region" description="Basic residues" evidence="1">
    <location>
        <begin position="10"/>
        <end position="27"/>
    </location>
</feature>
<reference evidence="2" key="2">
    <citation type="submission" date="2022-06" db="UniProtKB">
        <authorList>
            <consortium name="EnsemblMetazoa"/>
        </authorList>
    </citation>
    <scope>IDENTIFICATION</scope>
    <source>
        <strain evidence="2">PS312</strain>
    </source>
</reference>
<accession>A0A8R1YL95</accession>